<reference evidence="2 3" key="1">
    <citation type="journal article" date="2013" name="Curr. Biol.">
        <title>The Genome of the Foraminiferan Reticulomyxa filosa.</title>
        <authorList>
            <person name="Glockner G."/>
            <person name="Hulsmann N."/>
            <person name="Schleicher M."/>
            <person name="Noegel A.A."/>
            <person name="Eichinger L."/>
            <person name="Gallinger C."/>
            <person name="Pawlowski J."/>
            <person name="Sierra R."/>
            <person name="Euteneuer U."/>
            <person name="Pillet L."/>
            <person name="Moustafa A."/>
            <person name="Platzer M."/>
            <person name="Groth M."/>
            <person name="Szafranski K."/>
            <person name="Schliwa M."/>
        </authorList>
    </citation>
    <scope>NUCLEOTIDE SEQUENCE [LARGE SCALE GENOMIC DNA]</scope>
</reference>
<feature type="region of interest" description="Disordered" evidence="1">
    <location>
        <begin position="28"/>
        <end position="47"/>
    </location>
</feature>
<evidence type="ECO:0000256" key="1">
    <source>
        <dbReference type="SAM" id="MobiDB-lite"/>
    </source>
</evidence>
<feature type="compositionally biased region" description="Basic and acidic residues" evidence="1">
    <location>
        <begin position="37"/>
        <end position="47"/>
    </location>
</feature>
<organism evidence="2 3">
    <name type="scientific">Reticulomyxa filosa</name>
    <dbReference type="NCBI Taxonomy" id="46433"/>
    <lineage>
        <taxon>Eukaryota</taxon>
        <taxon>Sar</taxon>
        <taxon>Rhizaria</taxon>
        <taxon>Retaria</taxon>
        <taxon>Foraminifera</taxon>
        <taxon>Monothalamids</taxon>
        <taxon>Reticulomyxidae</taxon>
        <taxon>Reticulomyxa</taxon>
    </lineage>
</organism>
<gene>
    <name evidence="2" type="ORF">RFI_14400</name>
</gene>
<evidence type="ECO:0000313" key="2">
    <source>
        <dbReference type="EMBL" id="ETO22793.1"/>
    </source>
</evidence>
<protein>
    <submittedName>
        <fullName evidence="2">Uncharacterized protein</fullName>
    </submittedName>
</protein>
<dbReference type="AlphaFoldDB" id="X6NA57"/>
<accession>X6NA57</accession>
<proteinExistence type="predicted"/>
<feature type="compositionally biased region" description="Low complexity" evidence="1">
    <location>
        <begin position="179"/>
        <end position="188"/>
    </location>
</feature>
<feature type="non-terminal residue" evidence="2">
    <location>
        <position position="341"/>
    </location>
</feature>
<feature type="region of interest" description="Disordered" evidence="1">
    <location>
        <begin position="63"/>
        <end position="115"/>
    </location>
</feature>
<feature type="compositionally biased region" description="Basic and acidic residues" evidence="1">
    <location>
        <begin position="79"/>
        <end position="115"/>
    </location>
</feature>
<feature type="region of interest" description="Disordered" evidence="1">
    <location>
        <begin position="1"/>
        <end position="20"/>
    </location>
</feature>
<comment type="caution">
    <text evidence="2">The sequence shown here is derived from an EMBL/GenBank/DDBJ whole genome shotgun (WGS) entry which is preliminary data.</text>
</comment>
<evidence type="ECO:0000313" key="3">
    <source>
        <dbReference type="Proteomes" id="UP000023152"/>
    </source>
</evidence>
<feature type="compositionally biased region" description="Polar residues" evidence="1">
    <location>
        <begin position="189"/>
        <end position="198"/>
    </location>
</feature>
<dbReference type="Proteomes" id="UP000023152">
    <property type="component" value="Unassembled WGS sequence"/>
</dbReference>
<keyword evidence="3" id="KW-1185">Reference proteome</keyword>
<dbReference type="EMBL" id="ASPP01010468">
    <property type="protein sequence ID" value="ETO22793.1"/>
    <property type="molecule type" value="Genomic_DNA"/>
</dbReference>
<name>X6NA57_RETFI</name>
<feature type="region of interest" description="Disordered" evidence="1">
    <location>
        <begin position="153"/>
        <end position="208"/>
    </location>
</feature>
<sequence length="341" mass="38412">MGSIPPEAQPRLGKRNAESNVQLYADEIRDTVNLPSPRREDALATHSHEITVSRNALLGELQVNIADHKQEEEEEEEEEKVKDNNQDQRKNKEEGNGGQLKFKDKSKDKDKDKNQGHILQNEQQQHQQQLQEQLQQLPPVNVNGIKVEIPVEPFTSPKPGAAAPRTGNFRPNTDIRQESIGSVSSISSTRMTPRSGNNGWPALQDPTHVDVSRNDDSIHGSRRDSFVVGIADILPSSSNHNSIVQSQIIRDLDQESGAISIIGLSNQWTDLESQFNDLRQQVDQKNSQIEKLNQDIQRCVSSKNQLATLTSHQIQKLDKAIHLLLNLPVERFAERERIVQE</sequence>